<reference evidence="4" key="1">
    <citation type="journal article" date="2013" name="Genome Announc.">
        <title>Genome sequence of the food spoilage yeast Zygosaccharomyces bailii CLIB 213(T).</title>
        <authorList>
            <person name="Galeote V."/>
            <person name="Bigey F."/>
            <person name="Devillers H."/>
            <person name="Neuveglise C."/>
            <person name="Dequin S."/>
        </authorList>
    </citation>
    <scope>NUCLEOTIDE SEQUENCE [LARGE SCALE GENOMIC DNA]</scope>
    <source>
        <strain evidence="4">CLIB 213 / ATCC 58445 / CBS 680 / CCRC 21525 / NBRC 1098 / NCYC 1416 / NRRL Y-2227</strain>
    </source>
</reference>
<accession>A0A8J2T6N3</accession>
<feature type="domain" description="ENTH" evidence="2">
    <location>
        <begin position="7"/>
        <end position="145"/>
    </location>
</feature>
<dbReference type="GO" id="GO:0006897">
    <property type="term" value="P:endocytosis"/>
    <property type="evidence" value="ECO:0007669"/>
    <property type="project" value="TreeGrafter"/>
</dbReference>
<protein>
    <submittedName>
        <fullName evidence="3">ZYBA0S04-05424g1_1</fullName>
    </submittedName>
</protein>
<dbReference type="GO" id="GO:0005886">
    <property type="term" value="C:plasma membrane"/>
    <property type="evidence" value="ECO:0007669"/>
    <property type="project" value="TreeGrafter"/>
</dbReference>
<dbReference type="InterPro" id="IPR013809">
    <property type="entry name" value="ENTH"/>
</dbReference>
<name>A0A8J2T6N3_ZYGB2</name>
<keyword evidence="4" id="KW-1185">Reference proteome</keyword>
<dbReference type="GO" id="GO:0005768">
    <property type="term" value="C:endosome"/>
    <property type="evidence" value="ECO:0007669"/>
    <property type="project" value="TreeGrafter"/>
</dbReference>
<dbReference type="OrthoDB" id="4033880at2759"/>
<evidence type="ECO:0000256" key="1">
    <source>
        <dbReference type="SAM" id="MobiDB-lite"/>
    </source>
</evidence>
<dbReference type="Proteomes" id="UP000019375">
    <property type="component" value="Unassembled WGS sequence"/>
</dbReference>
<proteinExistence type="predicted"/>
<dbReference type="SMART" id="SM00273">
    <property type="entry name" value="ENTH"/>
    <property type="match status" value="1"/>
</dbReference>
<dbReference type="AlphaFoldDB" id="A0A8J2T6N3"/>
<dbReference type="GO" id="GO:0007015">
    <property type="term" value="P:actin filament organization"/>
    <property type="evidence" value="ECO:0007669"/>
    <property type="project" value="TreeGrafter"/>
</dbReference>
<dbReference type="Gene3D" id="1.25.40.90">
    <property type="match status" value="1"/>
</dbReference>
<dbReference type="InterPro" id="IPR008942">
    <property type="entry name" value="ENTH_VHS"/>
</dbReference>
<dbReference type="GO" id="GO:0005543">
    <property type="term" value="F:phospholipid binding"/>
    <property type="evidence" value="ECO:0007669"/>
    <property type="project" value="TreeGrafter"/>
</dbReference>
<evidence type="ECO:0000313" key="3">
    <source>
        <dbReference type="EMBL" id="CDF89486.1"/>
    </source>
</evidence>
<dbReference type="GO" id="GO:0030276">
    <property type="term" value="F:clathrin binding"/>
    <property type="evidence" value="ECO:0007669"/>
    <property type="project" value="TreeGrafter"/>
</dbReference>
<dbReference type="SUPFAM" id="SSF48464">
    <property type="entry name" value="ENTH/VHS domain"/>
    <property type="match status" value="1"/>
</dbReference>
<dbReference type="PROSITE" id="PS50942">
    <property type="entry name" value="ENTH"/>
    <property type="match status" value="1"/>
</dbReference>
<gene>
    <name evidence="3" type="ORF">BN860_05424g</name>
</gene>
<feature type="compositionally biased region" description="Basic and acidic residues" evidence="1">
    <location>
        <begin position="161"/>
        <end position="182"/>
    </location>
</feature>
<dbReference type="GO" id="GO:0030125">
    <property type="term" value="C:clathrin vesicle coat"/>
    <property type="evidence" value="ECO:0007669"/>
    <property type="project" value="TreeGrafter"/>
</dbReference>
<dbReference type="CDD" id="cd16994">
    <property type="entry name" value="ENTH_Ent4"/>
    <property type="match status" value="1"/>
</dbReference>
<dbReference type="Pfam" id="PF01417">
    <property type="entry name" value="ENTH"/>
    <property type="match status" value="1"/>
</dbReference>
<sequence length="227" mass="25533">MPLFDSVLCFVQSTAERKVKQATDEHHTTGAMGTLMHEICILTYNNRTLRDITQVLKLRLTNHSKRASHKESIHILKSLTLILYLIINGCDEFLAWVRSNMCVCERLRNFKAQEASDLPLANQIRAISGHICDHIGDDELLEQRRREVVEFRSSISSPGRKSADNSHLRELRDLRGSSERGRMSSQWSTNAGLTAAHENYATSPSNGFLEQTASLRLGKQTEVASGV</sequence>
<evidence type="ECO:0000259" key="2">
    <source>
        <dbReference type="PROSITE" id="PS50942"/>
    </source>
</evidence>
<dbReference type="EMBL" id="HG316457">
    <property type="protein sequence ID" value="CDF89486.1"/>
    <property type="molecule type" value="Genomic_DNA"/>
</dbReference>
<evidence type="ECO:0000313" key="4">
    <source>
        <dbReference type="Proteomes" id="UP000019375"/>
    </source>
</evidence>
<dbReference type="PANTHER" id="PTHR12276">
    <property type="entry name" value="EPSIN/ENT-RELATED"/>
    <property type="match status" value="1"/>
</dbReference>
<feature type="region of interest" description="Disordered" evidence="1">
    <location>
        <begin position="152"/>
        <end position="190"/>
    </location>
</feature>
<organism evidence="3 4">
    <name type="scientific">Zygosaccharomyces bailii (strain CLIB 213 / ATCC 58445 / CBS 680 / BCRC 21525 / NBRC 1098 / NCYC 1416 / NRRL Y-2227)</name>
    <dbReference type="NCBI Taxonomy" id="1333698"/>
    <lineage>
        <taxon>Eukaryota</taxon>
        <taxon>Fungi</taxon>
        <taxon>Dikarya</taxon>
        <taxon>Ascomycota</taxon>
        <taxon>Saccharomycotina</taxon>
        <taxon>Saccharomycetes</taxon>
        <taxon>Saccharomycetales</taxon>
        <taxon>Saccharomycetaceae</taxon>
        <taxon>Zygosaccharomyces</taxon>
    </lineage>
</organism>
<dbReference type="PANTHER" id="PTHR12276:SF119">
    <property type="entry name" value="EPSIN-4"/>
    <property type="match status" value="1"/>
</dbReference>